<dbReference type="OrthoDB" id="213702at2"/>
<dbReference type="HOGENOM" id="CLU_2060437_0_0_12"/>
<dbReference type="Proteomes" id="UP000006048">
    <property type="component" value="Chromosome"/>
</dbReference>
<dbReference type="RefSeq" id="WP_014802477.1">
    <property type="nucleotide sequence ID" value="NC_018020.1"/>
</dbReference>
<sequence>MKRITLITLSLLFVGSLFADALETARAEIDRQSKLIKKGDVKGLKARLTERQRARVTAAVLKKAKKELASYTLDDLVESVEEGEYQGQKTIKIKMKNGRTLTTLMEVNGQWFADTIWFR</sequence>
<dbReference type="KEGG" id="tpx:Turpa_1314"/>
<dbReference type="AlphaFoldDB" id="I4B3V5"/>
<evidence type="ECO:0008006" key="4">
    <source>
        <dbReference type="Google" id="ProtNLM"/>
    </source>
</evidence>
<proteinExistence type="predicted"/>
<protein>
    <recommendedName>
        <fullName evidence="4">DUF4878 domain-containing protein</fullName>
    </recommendedName>
</protein>
<feature type="chain" id="PRO_5003686693" description="DUF4878 domain-containing protein" evidence="1">
    <location>
        <begin position="22"/>
        <end position="119"/>
    </location>
</feature>
<keyword evidence="1" id="KW-0732">Signal</keyword>
<evidence type="ECO:0000313" key="2">
    <source>
        <dbReference type="EMBL" id="AFM11962.1"/>
    </source>
</evidence>
<dbReference type="STRING" id="869212.Turpa_1314"/>
<accession>I4B3V5</accession>
<keyword evidence="3" id="KW-1185">Reference proteome</keyword>
<evidence type="ECO:0000256" key="1">
    <source>
        <dbReference type="SAM" id="SignalP"/>
    </source>
</evidence>
<gene>
    <name evidence="2" type="ordered locus">Turpa_1314</name>
</gene>
<organism evidence="2 3">
    <name type="scientific">Turneriella parva (strain ATCC BAA-1111 / DSM 21527 / NCTC 11395 / H)</name>
    <name type="common">Leptospira parva</name>
    <dbReference type="NCBI Taxonomy" id="869212"/>
    <lineage>
        <taxon>Bacteria</taxon>
        <taxon>Pseudomonadati</taxon>
        <taxon>Spirochaetota</taxon>
        <taxon>Spirochaetia</taxon>
        <taxon>Leptospirales</taxon>
        <taxon>Leptospiraceae</taxon>
        <taxon>Turneriella</taxon>
    </lineage>
</organism>
<feature type="signal peptide" evidence="1">
    <location>
        <begin position="1"/>
        <end position="21"/>
    </location>
</feature>
<evidence type="ECO:0000313" key="3">
    <source>
        <dbReference type="Proteomes" id="UP000006048"/>
    </source>
</evidence>
<dbReference type="EMBL" id="CP002959">
    <property type="protein sequence ID" value="AFM11962.1"/>
    <property type="molecule type" value="Genomic_DNA"/>
</dbReference>
<reference evidence="2 3" key="1">
    <citation type="submission" date="2012-06" db="EMBL/GenBank/DDBJ databases">
        <title>The complete chromosome of genome of Turneriella parva DSM 21527.</title>
        <authorList>
            <consortium name="US DOE Joint Genome Institute (JGI-PGF)"/>
            <person name="Lucas S."/>
            <person name="Han J."/>
            <person name="Lapidus A."/>
            <person name="Bruce D."/>
            <person name="Goodwin L."/>
            <person name="Pitluck S."/>
            <person name="Peters L."/>
            <person name="Kyrpides N."/>
            <person name="Mavromatis K."/>
            <person name="Ivanova N."/>
            <person name="Mikhailova N."/>
            <person name="Chertkov O."/>
            <person name="Detter J.C."/>
            <person name="Tapia R."/>
            <person name="Han C."/>
            <person name="Land M."/>
            <person name="Hauser L."/>
            <person name="Markowitz V."/>
            <person name="Cheng J.-F."/>
            <person name="Hugenholtz P."/>
            <person name="Woyke T."/>
            <person name="Wu D."/>
            <person name="Gronow S."/>
            <person name="Wellnitz S."/>
            <person name="Brambilla E."/>
            <person name="Klenk H.-P."/>
            <person name="Eisen J.A."/>
        </authorList>
    </citation>
    <scope>NUCLEOTIDE SEQUENCE [LARGE SCALE GENOMIC DNA]</scope>
    <source>
        <strain evidence="3">ATCC BAA-1111 / DSM 21527 / NCTC 11395 / H</strain>
    </source>
</reference>
<name>I4B3V5_TURPD</name>